<dbReference type="OrthoDB" id="2362444at2759"/>
<accession>A0A5C3LRM3</accession>
<dbReference type="InterPro" id="IPR047150">
    <property type="entry name" value="SGT"/>
</dbReference>
<dbReference type="GO" id="GO:0006620">
    <property type="term" value="P:post-translational protein targeting to endoplasmic reticulum membrane"/>
    <property type="evidence" value="ECO:0007669"/>
    <property type="project" value="TreeGrafter"/>
</dbReference>
<evidence type="ECO:0000313" key="5">
    <source>
        <dbReference type="Proteomes" id="UP000308652"/>
    </source>
</evidence>
<name>A0A5C3LRM3_9AGAR</name>
<dbReference type="GO" id="GO:0072380">
    <property type="term" value="C:TRC complex"/>
    <property type="evidence" value="ECO:0007669"/>
    <property type="project" value="TreeGrafter"/>
</dbReference>
<reference evidence="4 5" key="1">
    <citation type="journal article" date="2019" name="Nat. Ecol. Evol.">
        <title>Megaphylogeny resolves global patterns of mushroom evolution.</title>
        <authorList>
            <person name="Varga T."/>
            <person name="Krizsan K."/>
            <person name="Foldi C."/>
            <person name="Dima B."/>
            <person name="Sanchez-Garcia M."/>
            <person name="Sanchez-Ramirez S."/>
            <person name="Szollosi G.J."/>
            <person name="Szarkandi J.G."/>
            <person name="Papp V."/>
            <person name="Albert L."/>
            <person name="Andreopoulos W."/>
            <person name="Angelini C."/>
            <person name="Antonin V."/>
            <person name="Barry K.W."/>
            <person name="Bougher N.L."/>
            <person name="Buchanan P."/>
            <person name="Buyck B."/>
            <person name="Bense V."/>
            <person name="Catcheside P."/>
            <person name="Chovatia M."/>
            <person name="Cooper J."/>
            <person name="Damon W."/>
            <person name="Desjardin D."/>
            <person name="Finy P."/>
            <person name="Geml J."/>
            <person name="Haridas S."/>
            <person name="Hughes K."/>
            <person name="Justo A."/>
            <person name="Karasinski D."/>
            <person name="Kautmanova I."/>
            <person name="Kiss B."/>
            <person name="Kocsube S."/>
            <person name="Kotiranta H."/>
            <person name="LaButti K.M."/>
            <person name="Lechner B.E."/>
            <person name="Liimatainen K."/>
            <person name="Lipzen A."/>
            <person name="Lukacs Z."/>
            <person name="Mihaltcheva S."/>
            <person name="Morgado L.N."/>
            <person name="Niskanen T."/>
            <person name="Noordeloos M.E."/>
            <person name="Ohm R.A."/>
            <person name="Ortiz-Santana B."/>
            <person name="Ovrebo C."/>
            <person name="Racz N."/>
            <person name="Riley R."/>
            <person name="Savchenko A."/>
            <person name="Shiryaev A."/>
            <person name="Soop K."/>
            <person name="Spirin V."/>
            <person name="Szebenyi C."/>
            <person name="Tomsovsky M."/>
            <person name="Tulloss R.E."/>
            <person name="Uehling J."/>
            <person name="Grigoriev I.V."/>
            <person name="Vagvolgyi C."/>
            <person name="Papp T."/>
            <person name="Martin F.M."/>
            <person name="Miettinen O."/>
            <person name="Hibbett D.S."/>
            <person name="Nagy L.G."/>
        </authorList>
    </citation>
    <scope>NUCLEOTIDE SEQUENCE [LARGE SCALE GENOMIC DNA]</scope>
    <source>
        <strain evidence="4 5">CBS 166.37</strain>
    </source>
</reference>
<evidence type="ECO:0000256" key="3">
    <source>
        <dbReference type="PROSITE-ProRule" id="PRU00339"/>
    </source>
</evidence>
<organism evidence="4 5">
    <name type="scientific">Crucibulum laeve</name>
    <dbReference type="NCBI Taxonomy" id="68775"/>
    <lineage>
        <taxon>Eukaryota</taxon>
        <taxon>Fungi</taxon>
        <taxon>Dikarya</taxon>
        <taxon>Basidiomycota</taxon>
        <taxon>Agaricomycotina</taxon>
        <taxon>Agaricomycetes</taxon>
        <taxon>Agaricomycetidae</taxon>
        <taxon>Agaricales</taxon>
        <taxon>Agaricineae</taxon>
        <taxon>Nidulariaceae</taxon>
        <taxon>Crucibulum</taxon>
    </lineage>
</organism>
<evidence type="ECO:0000313" key="4">
    <source>
        <dbReference type="EMBL" id="TFK34676.1"/>
    </source>
</evidence>
<keyword evidence="2 3" id="KW-0802">TPR repeat</keyword>
<protein>
    <submittedName>
        <fullName evidence="4">Uncharacterized protein</fullName>
    </submittedName>
</protein>
<dbReference type="Gene3D" id="1.25.40.10">
    <property type="entry name" value="Tetratricopeptide repeat domain"/>
    <property type="match status" value="1"/>
</dbReference>
<dbReference type="AlphaFoldDB" id="A0A5C3LRM3"/>
<feature type="repeat" description="TPR" evidence="3">
    <location>
        <begin position="41"/>
        <end position="74"/>
    </location>
</feature>
<dbReference type="SUPFAM" id="SSF48452">
    <property type="entry name" value="TPR-like"/>
    <property type="match status" value="1"/>
</dbReference>
<dbReference type="Pfam" id="PF13432">
    <property type="entry name" value="TPR_16"/>
    <property type="match status" value="1"/>
</dbReference>
<dbReference type="PANTHER" id="PTHR45831">
    <property type="entry name" value="LD24721P"/>
    <property type="match status" value="1"/>
</dbReference>
<sequence>MSASIPTNLLKREADNLYRNGEYGAAAEKYTDAILQDKGNPELYIDRAMCYNALRKYDQSVDDAKRALKIDPQNSRGWSYLGTAQEALNSHPESIRAYQAALASFKDHNHLSPAERQLKSQCETALKQVMSKLRDMRTMSLTPLTALAQAYDIPVPTIETTAQLESFRTAFLSHPKVAASPRPPMHMLLIPQSPNEPISKVQLVHGPHVHHDIAKILGCDLADSVLLHSEDQVAHAHGNPYGVGLGQLYTLYSAWMDANTLSQPVSLPLNKRASALLCRPGTHGSILVSKSTMIKSHLGMPDDIVDEEEDILCWDPLTEKELMSDQFKRLRAEWIGIVREHESPMGI</sequence>
<dbReference type="EMBL" id="ML213629">
    <property type="protein sequence ID" value="TFK34676.1"/>
    <property type="molecule type" value="Genomic_DNA"/>
</dbReference>
<dbReference type="Proteomes" id="UP000308652">
    <property type="component" value="Unassembled WGS sequence"/>
</dbReference>
<feature type="non-terminal residue" evidence="4">
    <location>
        <position position="347"/>
    </location>
</feature>
<evidence type="ECO:0000256" key="2">
    <source>
        <dbReference type="ARBA" id="ARBA00022803"/>
    </source>
</evidence>
<dbReference type="InterPro" id="IPR011990">
    <property type="entry name" value="TPR-like_helical_dom_sf"/>
</dbReference>
<keyword evidence="1" id="KW-0677">Repeat</keyword>
<dbReference type="InterPro" id="IPR019734">
    <property type="entry name" value="TPR_rpt"/>
</dbReference>
<keyword evidence="5" id="KW-1185">Reference proteome</keyword>
<dbReference type="STRING" id="68775.A0A5C3LRM3"/>
<dbReference type="SMART" id="SM00028">
    <property type="entry name" value="TPR"/>
    <property type="match status" value="3"/>
</dbReference>
<evidence type="ECO:0000256" key="1">
    <source>
        <dbReference type="ARBA" id="ARBA00022737"/>
    </source>
</evidence>
<dbReference type="GO" id="GO:0060090">
    <property type="term" value="F:molecular adaptor activity"/>
    <property type="evidence" value="ECO:0007669"/>
    <property type="project" value="TreeGrafter"/>
</dbReference>
<dbReference type="PANTHER" id="PTHR45831:SF2">
    <property type="entry name" value="LD24721P"/>
    <property type="match status" value="1"/>
</dbReference>
<proteinExistence type="predicted"/>
<gene>
    <name evidence="4" type="ORF">BDQ12DRAFT_689374</name>
</gene>
<dbReference type="GO" id="GO:0016020">
    <property type="term" value="C:membrane"/>
    <property type="evidence" value="ECO:0007669"/>
    <property type="project" value="TreeGrafter"/>
</dbReference>
<dbReference type="PROSITE" id="PS50005">
    <property type="entry name" value="TPR"/>
    <property type="match status" value="1"/>
</dbReference>